<dbReference type="CDD" id="cd03801">
    <property type="entry name" value="GT4_PimA-like"/>
    <property type="match status" value="1"/>
</dbReference>
<dbReference type="Pfam" id="PF13439">
    <property type="entry name" value="Glyco_transf_4"/>
    <property type="match status" value="1"/>
</dbReference>
<name>A0A3D9FDW3_9SPHN</name>
<evidence type="ECO:0000313" key="3">
    <source>
        <dbReference type="Proteomes" id="UP000256310"/>
    </source>
</evidence>
<dbReference type="Proteomes" id="UP000256310">
    <property type="component" value="Unassembled WGS sequence"/>
</dbReference>
<dbReference type="GO" id="GO:0016757">
    <property type="term" value="F:glycosyltransferase activity"/>
    <property type="evidence" value="ECO:0007669"/>
    <property type="project" value="UniProtKB-ARBA"/>
</dbReference>
<dbReference type="Gene3D" id="3.40.50.2000">
    <property type="entry name" value="Glycogen Phosphorylase B"/>
    <property type="match status" value="2"/>
</dbReference>
<organism evidence="2 3">
    <name type="scientific">Parasphingopyxis lamellibrachiae</name>
    <dbReference type="NCBI Taxonomy" id="680125"/>
    <lineage>
        <taxon>Bacteria</taxon>
        <taxon>Pseudomonadati</taxon>
        <taxon>Pseudomonadota</taxon>
        <taxon>Alphaproteobacteria</taxon>
        <taxon>Sphingomonadales</taxon>
        <taxon>Sphingomonadaceae</taxon>
        <taxon>Parasphingopyxis</taxon>
    </lineage>
</organism>
<accession>A0A3D9FDW3</accession>
<gene>
    <name evidence="2" type="ORF">DFR46_0773</name>
</gene>
<feature type="domain" description="Glycosyltransferase subfamily 4-like N-terminal" evidence="1">
    <location>
        <begin position="41"/>
        <end position="227"/>
    </location>
</feature>
<dbReference type="EMBL" id="QRDP01000004">
    <property type="protein sequence ID" value="RED15767.1"/>
    <property type="molecule type" value="Genomic_DNA"/>
</dbReference>
<dbReference type="AlphaFoldDB" id="A0A3D9FDW3"/>
<keyword evidence="2" id="KW-0808">Transferase</keyword>
<reference evidence="2 3" key="1">
    <citation type="submission" date="2018-07" db="EMBL/GenBank/DDBJ databases">
        <title>Genomic Encyclopedia of Type Strains, Phase IV (KMG-IV): sequencing the most valuable type-strain genomes for metagenomic binning, comparative biology and taxonomic classification.</title>
        <authorList>
            <person name="Goeker M."/>
        </authorList>
    </citation>
    <scope>NUCLEOTIDE SEQUENCE [LARGE SCALE GENOMIC DNA]</scope>
    <source>
        <strain evidence="2 3">DSM 26725</strain>
    </source>
</reference>
<sequence>MQRDQFTVGTFPSLDSFQSADGGKLRVLIATEEIVGPVRNGGIASTYYHLARGLAAEGHDVTVCYLKGCEVENETAEHWIEHYAQFGITFVPLPGLGEPLAGASAKWQARWLSFYRWLRDSERFDIVHSSEWRGGAFYALQAKRLGLAFQDTLFVTKTSSPYIWNRHYQMQPIDNVDLLIASFAEQKCVEWADIVVGGSAHLLSFMDHIGYALPEGRTYVQPNIVDFSEVVVEDQRVERRFGDLVKARELVFFGRLEPRKGLDLFVLAIDMLVAQGIAIDRITFLGKPGEPLATQQGMQPLDFIRERAEHWPFPIDIVTDRNQPEALSLMCSRDMIAVMPSLIENSTMAVYEALVHKIPFIATEVGGTAELIDPADHGAALVPPDTEALALRIGNALETGQPLAHPAFDNDANLATWYGFHRYVAAQGMAALAPDITVAEAHETVALIVYAATSKEVDDAVRQALETEDIDRIELYAAAPVSASARGAIDQFPAGKLALHDVIGTSAGACFNTALATVEADIFTFQAAHDAGYTPELAAMLRAASAAQPGSLFTSLFAFSADAEGGDPDTVFAPLGGDPASQTLTGAAYGLELVAGRASTFRDLGPFEAYRVPRGMVHEYITRAAQHRRDLFVIPETLVTHGGDYAGIVDQSGHGAYLAQKAMIDTAALPTRKLLLHKPAAARAQGNSGRIILGRAHKNDGETAWLTNVEKMGKLSSAPPNRHHVLLGFDCDAARLDFAVLHQGALVIRANGEAVREERNFGSRDRFTQDSIDLLPFLDDSDRLRLRIEFTRSNIQRFASILAQRIEDGIYFLSARSPIYWDGDFAEALSLIGGDRPSAKLPPLRRLAGKKPSLASRLREALR</sequence>
<keyword evidence="3" id="KW-1185">Reference proteome</keyword>
<comment type="caution">
    <text evidence="2">The sequence shown here is derived from an EMBL/GenBank/DDBJ whole genome shotgun (WGS) entry which is preliminary data.</text>
</comment>
<dbReference type="OrthoDB" id="9807414at2"/>
<evidence type="ECO:0000259" key="1">
    <source>
        <dbReference type="Pfam" id="PF13439"/>
    </source>
</evidence>
<dbReference type="RefSeq" id="WP_116235247.1">
    <property type="nucleotide sequence ID" value="NZ_QRDP01000004.1"/>
</dbReference>
<dbReference type="Pfam" id="PF13692">
    <property type="entry name" value="Glyco_trans_1_4"/>
    <property type="match status" value="1"/>
</dbReference>
<protein>
    <submittedName>
        <fullName evidence="2">Glycosyltransferase involved in cell wall biosynthesis</fullName>
    </submittedName>
</protein>
<evidence type="ECO:0000313" key="2">
    <source>
        <dbReference type="EMBL" id="RED15767.1"/>
    </source>
</evidence>
<dbReference type="SUPFAM" id="SSF53756">
    <property type="entry name" value="UDP-Glycosyltransferase/glycogen phosphorylase"/>
    <property type="match status" value="1"/>
</dbReference>
<dbReference type="PANTHER" id="PTHR12526">
    <property type="entry name" value="GLYCOSYLTRANSFERASE"/>
    <property type="match status" value="1"/>
</dbReference>
<dbReference type="InterPro" id="IPR028098">
    <property type="entry name" value="Glyco_trans_4-like_N"/>
</dbReference>
<proteinExistence type="predicted"/>